<dbReference type="InterPro" id="IPR011990">
    <property type="entry name" value="TPR-like_helical_dom_sf"/>
</dbReference>
<dbReference type="Gene3D" id="1.25.40.10">
    <property type="entry name" value="Tetratricopeptide repeat domain"/>
    <property type="match status" value="1"/>
</dbReference>
<protein>
    <recommendedName>
        <fullName evidence="3">TPR-like protein</fullName>
    </recommendedName>
</protein>
<organism evidence="1 2">
    <name type="scientific">Suillus subaureus</name>
    <dbReference type="NCBI Taxonomy" id="48587"/>
    <lineage>
        <taxon>Eukaryota</taxon>
        <taxon>Fungi</taxon>
        <taxon>Dikarya</taxon>
        <taxon>Basidiomycota</taxon>
        <taxon>Agaricomycotina</taxon>
        <taxon>Agaricomycetes</taxon>
        <taxon>Agaricomycetidae</taxon>
        <taxon>Boletales</taxon>
        <taxon>Suillineae</taxon>
        <taxon>Suillaceae</taxon>
        <taxon>Suillus</taxon>
    </lineage>
</organism>
<evidence type="ECO:0000313" key="2">
    <source>
        <dbReference type="Proteomes" id="UP000807769"/>
    </source>
</evidence>
<evidence type="ECO:0000313" key="1">
    <source>
        <dbReference type="EMBL" id="KAG1823404.1"/>
    </source>
</evidence>
<keyword evidence="2" id="KW-1185">Reference proteome</keyword>
<evidence type="ECO:0008006" key="3">
    <source>
        <dbReference type="Google" id="ProtNLM"/>
    </source>
</evidence>
<reference evidence="1" key="1">
    <citation type="journal article" date="2020" name="New Phytol.">
        <title>Comparative genomics reveals dynamic genome evolution in host specialist ectomycorrhizal fungi.</title>
        <authorList>
            <person name="Lofgren L.A."/>
            <person name="Nguyen N.H."/>
            <person name="Vilgalys R."/>
            <person name="Ruytinx J."/>
            <person name="Liao H.L."/>
            <person name="Branco S."/>
            <person name="Kuo A."/>
            <person name="LaButti K."/>
            <person name="Lipzen A."/>
            <person name="Andreopoulos W."/>
            <person name="Pangilinan J."/>
            <person name="Riley R."/>
            <person name="Hundley H."/>
            <person name="Na H."/>
            <person name="Barry K."/>
            <person name="Grigoriev I.V."/>
            <person name="Stajich J.E."/>
            <person name="Kennedy P.G."/>
        </authorList>
    </citation>
    <scope>NUCLEOTIDE SEQUENCE</scope>
    <source>
        <strain evidence="1">MN1</strain>
    </source>
</reference>
<feature type="non-terminal residue" evidence="1">
    <location>
        <position position="1"/>
    </location>
</feature>
<sequence length="430" mass="49192">LNDAVKHFQLVLDQCPVSYPDCAAALTNLAWARLQGYIRNNLHDIDSITSLFREVLVLRPQGHPDHLLSIYHLTSALTWRYGKEHTVVYIHRSTQLFCKLSPLYPEGSYFRSIVVGANGVDYVIRECNNLPTDAFDEGIHLRRVVLELCPLGNKRRPRALHELAQAVEQRFQQHGSIDDLDECIQCRREAVSLCCEGHSERGTYLNNLASSLSHRFDHQGTSGDLNETISLYKEVLRLRPVGHKYRDLSLNNLGAVLLTRFNQCNDINDITRAISLQRKALMLRPLGNPYHDSKLNNLALALQIRCGKLDASEDLDEAIDLYRGSLQLTWHGDTLRHTILPNLSAALSSRFTHTRKNEVIEEAIRLCQEPLEDLPSLHPDRYFSYRWLQQAYLSRYRAQHNLADLSLAVESFRLPSRHPTQGFPCCKARK</sequence>
<dbReference type="OrthoDB" id="2647271at2759"/>
<dbReference type="SUPFAM" id="SSF48452">
    <property type="entry name" value="TPR-like"/>
    <property type="match status" value="1"/>
</dbReference>
<dbReference type="GeneID" id="64624231"/>
<accession>A0A9P7EIY4</accession>
<gene>
    <name evidence="1" type="ORF">BJ212DRAFT_1261843</name>
</gene>
<dbReference type="Proteomes" id="UP000807769">
    <property type="component" value="Unassembled WGS sequence"/>
</dbReference>
<dbReference type="EMBL" id="JABBWG010000004">
    <property type="protein sequence ID" value="KAG1823404.1"/>
    <property type="molecule type" value="Genomic_DNA"/>
</dbReference>
<name>A0A9P7EIY4_9AGAM</name>
<comment type="caution">
    <text evidence="1">The sequence shown here is derived from an EMBL/GenBank/DDBJ whole genome shotgun (WGS) entry which is preliminary data.</text>
</comment>
<dbReference type="RefSeq" id="XP_041197464.1">
    <property type="nucleotide sequence ID" value="XM_041330214.1"/>
</dbReference>
<dbReference type="AlphaFoldDB" id="A0A9P7EIY4"/>
<proteinExistence type="predicted"/>